<protein>
    <recommendedName>
        <fullName evidence="1">FH2 domain-containing protein</fullName>
    </recommendedName>
</protein>
<dbReference type="Proteomes" id="UP000663829">
    <property type="component" value="Unassembled WGS sequence"/>
</dbReference>
<sequence length="531" mass="60847">MVPYIETNTPDNDSPSQVVPSLCDIGSVPHAPPPPPPPPPPFFHPMLVNLHSTELPHQHVSPVLVEGQHIVHRIQARVLPTCLFSTSNIWTKKADVNIKFNPSFIENYFVDNKTSVTQKLVTDRRTNIVSIGGGGELGSEDVSQGLLLDRSVLLMYDVSLKYILKTTSIDHIISSVDNGKSIECLDRIRQIYKHFTRNPKDVEKFSTYAGSFDALKRTEQFLMRFIRIRHYNFKFQCLCLNEDLQSQLDMSMIRIHNLLEAINQIRHSSKLPGMLHLLCLLFNSVSRKNACGLDFSSIINALQSKTTKPTITVANVLCMQYDQIKSDYLQLPDELQPLLKNVETVKYKQIYQDIHSLYQRFAKLKQDMKQIDDTSTVSSAFISMFQQYGQKFEILFAKEDNIKQGEKALAVYFCDKNLTLETCLSTISQFCDKIRQAHQQNLQRKRFEQEQKRLISLRLKTDLFDSRTPTSPMKKYHSASTNKKNLLSESVFANECFTSITTLKTTAQKRKFDFSRSANNSWDSDKSVKLL</sequence>
<organism evidence="2 4">
    <name type="scientific">Didymodactylos carnosus</name>
    <dbReference type="NCBI Taxonomy" id="1234261"/>
    <lineage>
        <taxon>Eukaryota</taxon>
        <taxon>Metazoa</taxon>
        <taxon>Spiralia</taxon>
        <taxon>Gnathifera</taxon>
        <taxon>Rotifera</taxon>
        <taxon>Eurotatoria</taxon>
        <taxon>Bdelloidea</taxon>
        <taxon>Philodinida</taxon>
        <taxon>Philodinidae</taxon>
        <taxon>Didymodactylos</taxon>
    </lineage>
</organism>
<evidence type="ECO:0000313" key="4">
    <source>
        <dbReference type="Proteomes" id="UP000663829"/>
    </source>
</evidence>
<dbReference type="Gene3D" id="1.20.58.2220">
    <property type="entry name" value="Formin, FH2 domain"/>
    <property type="match status" value="1"/>
</dbReference>
<dbReference type="Pfam" id="PF02181">
    <property type="entry name" value="FH2"/>
    <property type="match status" value="1"/>
</dbReference>
<keyword evidence="4" id="KW-1185">Reference proteome</keyword>
<dbReference type="PROSITE" id="PS51444">
    <property type="entry name" value="FH2"/>
    <property type="match status" value="1"/>
</dbReference>
<proteinExistence type="predicted"/>
<comment type="caution">
    <text evidence="2">The sequence shown here is derived from an EMBL/GenBank/DDBJ whole genome shotgun (WGS) entry which is preliminary data.</text>
</comment>
<dbReference type="Proteomes" id="UP000681722">
    <property type="component" value="Unassembled WGS sequence"/>
</dbReference>
<dbReference type="SMART" id="SM00498">
    <property type="entry name" value="FH2"/>
    <property type="match status" value="1"/>
</dbReference>
<dbReference type="AlphaFoldDB" id="A0A814CH80"/>
<evidence type="ECO:0000313" key="2">
    <source>
        <dbReference type="EMBL" id="CAF0940813.1"/>
    </source>
</evidence>
<evidence type="ECO:0000259" key="1">
    <source>
        <dbReference type="PROSITE" id="PS51444"/>
    </source>
</evidence>
<dbReference type="PANTHER" id="PTHR46345:SF8">
    <property type="entry name" value="FORMIN 3, ISOFORM B"/>
    <property type="match status" value="1"/>
</dbReference>
<accession>A0A814CH80</accession>
<feature type="domain" description="FH2" evidence="1">
    <location>
        <begin position="61"/>
        <end position="460"/>
    </location>
</feature>
<dbReference type="InterPro" id="IPR015425">
    <property type="entry name" value="FH2_Formin"/>
</dbReference>
<evidence type="ECO:0000313" key="3">
    <source>
        <dbReference type="EMBL" id="CAF3717325.1"/>
    </source>
</evidence>
<name>A0A814CH80_9BILA</name>
<dbReference type="SUPFAM" id="SSF101447">
    <property type="entry name" value="Formin homology 2 domain (FH2 domain)"/>
    <property type="match status" value="1"/>
</dbReference>
<gene>
    <name evidence="2" type="ORF">GPM918_LOCUS10699</name>
    <name evidence="3" type="ORF">SRO942_LOCUS10700</name>
</gene>
<dbReference type="InterPro" id="IPR042201">
    <property type="entry name" value="FH2_Formin_sf"/>
</dbReference>
<dbReference type="PANTHER" id="PTHR46345">
    <property type="entry name" value="INVERTED FORMIN-2"/>
    <property type="match status" value="1"/>
</dbReference>
<reference evidence="2" key="1">
    <citation type="submission" date="2021-02" db="EMBL/GenBank/DDBJ databases">
        <authorList>
            <person name="Nowell W R."/>
        </authorList>
    </citation>
    <scope>NUCLEOTIDE SEQUENCE</scope>
</reference>
<dbReference type="OrthoDB" id="9994342at2759"/>
<dbReference type="EMBL" id="CAJOBC010002134">
    <property type="protein sequence ID" value="CAF3717325.1"/>
    <property type="molecule type" value="Genomic_DNA"/>
</dbReference>
<dbReference type="EMBL" id="CAJNOQ010002134">
    <property type="protein sequence ID" value="CAF0940813.1"/>
    <property type="molecule type" value="Genomic_DNA"/>
</dbReference>